<evidence type="ECO:0000256" key="4">
    <source>
        <dbReference type="SAM" id="Coils"/>
    </source>
</evidence>
<evidence type="ECO:0000256" key="1">
    <source>
        <dbReference type="ARBA" id="ARBA00004123"/>
    </source>
</evidence>
<keyword evidence="3" id="KW-0539">Nucleus</keyword>
<evidence type="ECO:0000256" key="3">
    <source>
        <dbReference type="ARBA" id="ARBA00023242"/>
    </source>
</evidence>
<dbReference type="Proteomes" id="UP000001055">
    <property type="component" value="Unassembled WGS sequence"/>
</dbReference>
<dbReference type="AlphaFoldDB" id="Q0V5D4"/>
<name>Q0V5D4_PHANO</name>
<organism evidence="7 8">
    <name type="scientific">Phaeosphaeria nodorum (strain SN15 / ATCC MYA-4574 / FGSC 10173)</name>
    <name type="common">Glume blotch fungus</name>
    <name type="synonym">Parastagonospora nodorum</name>
    <dbReference type="NCBI Taxonomy" id="321614"/>
    <lineage>
        <taxon>Eukaryota</taxon>
        <taxon>Fungi</taxon>
        <taxon>Dikarya</taxon>
        <taxon>Ascomycota</taxon>
        <taxon>Pezizomycotina</taxon>
        <taxon>Dothideomycetes</taxon>
        <taxon>Pleosporomycetidae</taxon>
        <taxon>Pleosporales</taxon>
        <taxon>Pleosporineae</taxon>
        <taxon>Phaeosphaeriaceae</taxon>
        <taxon>Parastagonospora</taxon>
    </lineage>
</organism>
<evidence type="ECO:0000313" key="8">
    <source>
        <dbReference type="Proteomes" id="UP000001055"/>
    </source>
</evidence>
<dbReference type="GO" id="GO:0005634">
    <property type="term" value="C:nucleus"/>
    <property type="evidence" value="ECO:0007669"/>
    <property type="project" value="UniProtKB-SubCell"/>
</dbReference>
<dbReference type="InterPro" id="IPR041112">
    <property type="entry name" value="Nuf2_DHR10-like"/>
</dbReference>
<reference evidence="8" key="1">
    <citation type="journal article" date="2007" name="Plant Cell">
        <title>Dothideomycete-plant interactions illuminated by genome sequencing and EST analysis of the wheat pathogen Stagonospora nodorum.</title>
        <authorList>
            <person name="Hane J.K."/>
            <person name="Lowe R.G."/>
            <person name="Solomon P.S."/>
            <person name="Tan K.C."/>
            <person name="Schoch C.L."/>
            <person name="Spatafora J.W."/>
            <person name="Crous P.W."/>
            <person name="Kodira C."/>
            <person name="Birren B.W."/>
            <person name="Galagan J.E."/>
            <person name="Torriani S.F."/>
            <person name="McDonald B.A."/>
            <person name="Oliver R.P."/>
        </authorList>
    </citation>
    <scope>NUCLEOTIDE SEQUENCE [LARGE SCALE GENOMIC DNA]</scope>
    <source>
        <strain evidence="8">SN15 / ATCC MYA-4574 / FGSC 10173</strain>
    </source>
</reference>
<comment type="subcellular location">
    <subcellularLocation>
        <location evidence="1">Nucleus</location>
    </subcellularLocation>
</comment>
<protein>
    <recommendedName>
        <fullName evidence="6">Nuf2 DHR10-like domain-containing protein</fullName>
    </recommendedName>
</protein>
<sequence>MRLQIPPRRNPHQPRTGPGTREYVDDFRENLATLKENYNRQGQTFDGENITICITVFNLVYRLESLKEHEQDMRPRLVERLEKEEEELAKATRHRDALADRSNNVRDVERQERLLQKQLGNINTKKQSMLGNAWRVLDMEENLQEGLDLGKARKQYGRKAKKDNGAGGCEAMNIDG</sequence>
<evidence type="ECO:0000256" key="2">
    <source>
        <dbReference type="ARBA" id="ARBA00023054"/>
    </source>
</evidence>
<keyword evidence="2 4" id="KW-0175">Coiled coil</keyword>
<accession>Q0V5D4</accession>
<dbReference type="RefSeq" id="XP_001791455.1">
    <property type="nucleotide sequence ID" value="XM_001791403.1"/>
</dbReference>
<gene>
    <name evidence="7" type="ORF">SNOG_00780</name>
</gene>
<dbReference type="GeneID" id="5967647"/>
<feature type="coiled-coil region" evidence="4">
    <location>
        <begin position="24"/>
        <end position="101"/>
    </location>
</feature>
<evidence type="ECO:0000256" key="5">
    <source>
        <dbReference type="SAM" id="MobiDB-lite"/>
    </source>
</evidence>
<evidence type="ECO:0000259" key="6">
    <source>
        <dbReference type="Pfam" id="PF18595"/>
    </source>
</evidence>
<dbReference type="InParanoid" id="Q0V5D4"/>
<dbReference type="HOGENOM" id="CLU_1525710_0_0_1"/>
<feature type="region of interest" description="Disordered" evidence="5">
    <location>
        <begin position="1"/>
        <end position="21"/>
    </location>
</feature>
<dbReference type="Pfam" id="PF18595">
    <property type="entry name" value="Nuf2_DHR10-like"/>
    <property type="match status" value="1"/>
</dbReference>
<dbReference type="EMBL" id="CH445325">
    <property type="protein sequence ID" value="EAT92275.2"/>
    <property type="molecule type" value="Genomic_DNA"/>
</dbReference>
<dbReference type="KEGG" id="pno:SNOG_00780"/>
<feature type="region of interest" description="Disordered" evidence="5">
    <location>
        <begin position="155"/>
        <end position="176"/>
    </location>
</feature>
<feature type="domain" description="Nuf2 DHR10-like" evidence="6">
    <location>
        <begin position="79"/>
        <end position="126"/>
    </location>
</feature>
<proteinExistence type="predicted"/>
<evidence type="ECO:0000313" key="7">
    <source>
        <dbReference type="EMBL" id="EAT92275.2"/>
    </source>
</evidence>
<dbReference type="STRING" id="321614.Q0V5D4"/>